<feature type="coiled-coil region" evidence="1">
    <location>
        <begin position="139"/>
        <end position="166"/>
    </location>
</feature>
<sequence length="315" mass="34743">MSVTYFNKPVLRVLKAPILKIQFDSFKNRQMPVLEIALGRQLLLPAIFLSLFIIGISFLVERNTGDLGLNQQFSSLKQRTQMRELSQKVATLDGESQRLKAFAQKMATLADVDISVFAFDKAAGQGGGDFRSNRNLPNLKRLGNDIEELDQKMLAYSNQLERIQLILKSRVLGGAVSLSEWPVASGYISSNFGWRKDPFTGVLRKHDGIDIAAKRGTPVMSVAAGIVSFVGRNGGYGRVVEVDHGKDVVSRYAHLDSYLVRKGDKVNAGDKIAKIGSSGRSTGPHLHLEIINKKQHVNPIDYLGRNAPLLSVNNK</sequence>
<organism evidence="4 5">
    <name type="scientific">Leucothrix arctica</name>
    <dbReference type="NCBI Taxonomy" id="1481894"/>
    <lineage>
        <taxon>Bacteria</taxon>
        <taxon>Pseudomonadati</taxon>
        <taxon>Pseudomonadota</taxon>
        <taxon>Gammaproteobacteria</taxon>
        <taxon>Thiotrichales</taxon>
        <taxon>Thiotrichaceae</taxon>
        <taxon>Leucothrix</taxon>
    </lineage>
</organism>
<keyword evidence="2" id="KW-0472">Membrane</keyword>
<dbReference type="SUPFAM" id="SSF51261">
    <property type="entry name" value="Duplicated hybrid motif"/>
    <property type="match status" value="1"/>
</dbReference>
<gene>
    <name evidence="4" type="ORF">DKT75_02990</name>
</gene>
<dbReference type="InterPro" id="IPR050570">
    <property type="entry name" value="Cell_wall_metabolism_enzyme"/>
</dbReference>
<dbReference type="Pfam" id="PF01551">
    <property type="entry name" value="Peptidase_M23"/>
    <property type="match status" value="1"/>
</dbReference>
<dbReference type="PANTHER" id="PTHR21666:SF270">
    <property type="entry name" value="MUREIN HYDROLASE ACTIVATOR ENVC"/>
    <property type="match status" value="1"/>
</dbReference>
<dbReference type="GO" id="GO:0004222">
    <property type="term" value="F:metalloendopeptidase activity"/>
    <property type="evidence" value="ECO:0007669"/>
    <property type="project" value="TreeGrafter"/>
</dbReference>
<dbReference type="FunFam" id="2.70.70.10:FF:000006">
    <property type="entry name" value="M23 family peptidase"/>
    <property type="match status" value="1"/>
</dbReference>
<name>A0A317CKS0_9GAMM</name>
<feature type="transmembrane region" description="Helical" evidence="2">
    <location>
        <begin position="42"/>
        <end position="60"/>
    </location>
</feature>
<dbReference type="AlphaFoldDB" id="A0A317CKS0"/>
<dbReference type="CDD" id="cd12797">
    <property type="entry name" value="M23_peptidase"/>
    <property type="match status" value="1"/>
</dbReference>
<protein>
    <submittedName>
        <fullName evidence="4">Peptidase</fullName>
    </submittedName>
</protein>
<evidence type="ECO:0000256" key="1">
    <source>
        <dbReference type="SAM" id="Coils"/>
    </source>
</evidence>
<reference evidence="4 5" key="1">
    <citation type="submission" date="2018-05" db="EMBL/GenBank/DDBJ databases">
        <title>Leucothrix arctica sp. nov., isolated from Arctic seawater.</title>
        <authorList>
            <person name="Choi A."/>
            <person name="Baek K."/>
        </authorList>
    </citation>
    <scope>NUCLEOTIDE SEQUENCE [LARGE SCALE GENOMIC DNA]</scope>
    <source>
        <strain evidence="4 5">IMCC9719</strain>
    </source>
</reference>
<dbReference type="PANTHER" id="PTHR21666">
    <property type="entry name" value="PEPTIDASE-RELATED"/>
    <property type="match status" value="1"/>
</dbReference>
<dbReference type="Proteomes" id="UP000245506">
    <property type="component" value="Unassembled WGS sequence"/>
</dbReference>
<dbReference type="Gene3D" id="2.70.70.10">
    <property type="entry name" value="Glucose Permease (Domain IIA)"/>
    <property type="match status" value="1"/>
</dbReference>
<dbReference type="InterPro" id="IPR016047">
    <property type="entry name" value="M23ase_b-sheet_dom"/>
</dbReference>
<evidence type="ECO:0000313" key="5">
    <source>
        <dbReference type="Proteomes" id="UP000245506"/>
    </source>
</evidence>
<dbReference type="InterPro" id="IPR011055">
    <property type="entry name" value="Dup_hybrid_motif"/>
</dbReference>
<proteinExistence type="predicted"/>
<keyword evidence="2" id="KW-0812">Transmembrane</keyword>
<keyword evidence="1" id="KW-0175">Coiled coil</keyword>
<keyword evidence="2" id="KW-1133">Transmembrane helix</keyword>
<feature type="domain" description="M23ase beta-sheet core" evidence="3">
    <location>
        <begin position="205"/>
        <end position="299"/>
    </location>
</feature>
<comment type="caution">
    <text evidence="4">The sequence shown here is derived from an EMBL/GenBank/DDBJ whole genome shotgun (WGS) entry which is preliminary data.</text>
</comment>
<evidence type="ECO:0000259" key="3">
    <source>
        <dbReference type="Pfam" id="PF01551"/>
    </source>
</evidence>
<evidence type="ECO:0000313" key="4">
    <source>
        <dbReference type="EMBL" id="PWQ98787.1"/>
    </source>
</evidence>
<keyword evidence="5" id="KW-1185">Reference proteome</keyword>
<dbReference type="EMBL" id="QGKL01000010">
    <property type="protein sequence ID" value="PWQ98787.1"/>
    <property type="molecule type" value="Genomic_DNA"/>
</dbReference>
<evidence type="ECO:0000256" key="2">
    <source>
        <dbReference type="SAM" id="Phobius"/>
    </source>
</evidence>
<accession>A0A317CKS0</accession>